<dbReference type="EMBL" id="ACEC01000126">
    <property type="protein sequence ID" value="EEG28726.1"/>
    <property type="molecule type" value="Genomic_DNA"/>
</dbReference>
<evidence type="ECO:0000313" key="2">
    <source>
        <dbReference type="Proteomes" id="UP000003340"/>
    </source>
</evidence>
<reference evidence="1 2" key="1">
    <citation type="submission" date="2009-01" db="EMBL/GenBank/DDBJ databases">
        <authorList>
            <person name="Fulton L."/>
            <person name="Clifton S."/>
            <person name="Fulton B."/>
            <person name="Xu J."/>
            <person name="Minx P."/>
            <person name="Pepin K.H."/>
            <person name="Johnson M."/>
            <person name="Bhonagiri V."/>
            <person name="Nash W.E."/>
            <person name="Mardis E.R."/>
            <person name="Wilson R.K."/>
        </authorList>
    </citation>
    <scope>NUCLEOTIDE SEQUENCE [LARGE SCALE GENOMIC DNA]</scope>
    <source>
        <strain evidence="1 2">DSM 5476</strain>
    </source>
</reference>
<organism evidence="1 2">
    <name type="scientific">[Clostridium] methylpentosum DSM 5476</name>
    <dbReference type="NCBI Taxonomy" id="537013"/>
    <lineage>
        <taxon>Bacteria</taxon>
        <taxon>Bacillati</taxon>
        <taxon>Bacillota</taxon>
        <taxon>Clostridia</taxon>
        <taxon>Eubacteriales</taxon>
        <taxon>Oscillospiraceae</taxon>
        <taxon>Oscillospiraceae incertae sedis</taxon>
    </lineage>
</organism>
<protein>
    <recommendedName>
        <fullName evidence="3">DUF5050 domain-containing protein</fullName>
    </recommendedName>
</protein>
<comment type="caution">
    <text evidence="1">The sequence shown here is derived from an EMBL/GenBank/DDBJ whole genome shotgun (WGS) entry which is preliminary data.</text>
</comment>
<dbReference type="Proteomes" id="UP000003340">
    <property type="component" value="Unassembled WGS sequence"/>
</dbReference>
<proteinExistence type="predicted"/>
<dbReference type="HOGENOM" id="CLU_773179_0_0_9"/>
<reference evidence="1 2" key="2">
    <citation type="submission" date="2009-02" db="EMBL/GenBank/DDBJ databases">
        <title>Draft genome sequence of Clostridium methylpentosum (DSM 5476).</title>
        <authorList>
            <person name="Sudarsanam P."/>
            <person name="Ley R."/>
            <person name="Guruge J."/>
            <person name="Turnbaugh P.J."/>
            <person name="Mahowald M."/>
            <person name="Liep D."/>
            <person name="Gordon J."/>
        </authorList>
    </citation>
    <scope>NUCLEOTIDE SEQUENCE [LARGE SCALE GENOMIC DNA]</scope>
    <source>
        <strain evidence="1 2">DSM 5476</strain>
    </source>
</reference>
<sequence length="358" mass="40346">MSKKILAGIIAAVLVCGIGLAALLISQSNRPPQIQGKFVVDQPFESLQPDILYYSQDDGLVRMKGEHYPNPDDYCNYLSFNPNDDSMIGVFYPQDLDTEMEQIAFIELSDKEVRPTTVLYTNLSDPPVTSPKVLPGDNNKISFRQGQFYYLFDLQTKQVSQIEIDYAYNVVWLDSHTLLYARMELPDLNSVEIRKFDIDTKQDSLYIANGYGCSLSSNRKFLAYGLSTDPSKIFIRNLETGSEKNVNIEPSTYTAKGYEAIENTPGIDAYKRVVVSYRDPETGKYVNTFTGEYDPYTTELRGQEDLCDGLLFQPSSDGEQLLFVSARTTGIILIDCADGTQTTISKKVHPFCLDWKTN</sequence>
<gene>
    <name evidence="1" type="ORF">CLOSTMETH_03625</name>
</gene>
<dbReference type="SUPFAM" id="SSF82171">
    <property type="entry name" value="DPP6 N-terminal domain-like"/>
    <property type="match status" value="1"/>
</dbReference>
<name>C0EID0_9FIRM</name>
<keyword evidence="2" id="KW-1185">Reference proteome</keyword>
<evidence type="ECO:0000313" key="1">
    <source>
        <dbReference type="EMBL" id="EEG28726.1"/>
    </source>
</evidence>
<accession>C0EID0</accession>
<dbReference type="AlphaFoldDB" id="C0EID0"/>
<evidence type="ECO:0008006" key="3">
    <source>
        <dbReference type="Google" id="ProtNLM"/>
    </source>
</evidence>